<reference evidence="1" key="1">
    <citation type="submission" date="2019-08" db="EMBL/GenBank/DDBJ databases">
        <authorList>
            <person name="Kucharzyk K."/>
            <person name="Murdoch R.W."/>
            <person name="Higgins S."/>
            <person name="Loffler F."/>
        </authorList>
    </citation>
    <scope>NUCLEOTIDE SEQUENCE</scope>
</reference>
<organism evidence="1">
    <name type="scientific">bioreactor metagenome</name>
    <dbReference type="NCBI Taxonomy" id="1076179"/>
    <lineage>
        <taxon>unclassified sequences</taxon>
        <taxon>metagenomes</taxon>
        <taxon>ecological metagenomes</taxon>
    </lineage>
</organism>
<name>A0A644Z8P3_9ZZZZ</name>
<dbReference type="InterPro" id="IPR032710">
    <property type="entry name" value="NTF2-like_dom_sf"/>
</dbReference>
<evidence type="ECO:0000313" key="1">
    <source>
        <dbReference type="EMBL" id="MPM34334.1"/>
    </source>
</evidence>
<proteinExistence type="predicted"/>
<dbReference type="InterPro" id="IPR031977">
    <property type="entry name" value="DUF4783"/>
</dbReference>
<accession>A0A644Z8P3</accession>
<dbReference type="AlphaFoldDB" id="A0A644Z8P3"/>
<comment type="caution">
    <text evidence="1">The sequence shown here is derived from an EMBL/GenBank/DDBJ whole genome shotgun (WGS) entry which is preliminary data.</text>
</comment>
<protein>
    <recommendedName>
        <fullName evidence="2">DUF4783 domain-containing protein</fullName>
    </recommendedName>
</protein>
<dbReference type="SUPFAM" id="SSF54427">
    <property type="entry name" value="NTF2-like"/>
    <property type="match status" value="1"/>
</dbReference>
<dbReference type="Pfam" id="PF16022">
    <property type="entry name" value="DUF4783"/>
    <property type="match status" value="1"/>
</dbReference>
<gene>
    <name evidence="1" type="ORF">SDC9_80916</name>
</gene>
<dbReference type="EMBL" id="VSSQ01006941">
    <property type="protein sequence ID" value="MPM34334.1"/>
    <property type="molecule type" value="Genomic_DNA"/>
</dbReference>
<evidence type="ECO:0008006" key="2">
    <source>
        <dbReference type="Google" id="ProtNLM"/>
    </source>
</evidence>
<sequence>MTEDTLNIPDVYEMNDKITDAIRSGDASQLASCFAPTIQLSVPGKKGDFSRTQAEVIMRDFFSQYPPSSFTVNSEGRTSGNNFYTLGAYVSGSVRFKVYYVIQKADSEITLHILKFEIQ</sequence>
<dbReference type="Gene3D" id="3.10.450.50">
    <property type="match status" value="1"/>
</dbReference>